<proteinExistence type="predicted"/>
<feature type="domain" description="USP" evidence="1">
    <location>
        <begin position="163"/>
        <end position="486"/>
    </location>
</feature>
<dbReference type="SUPFAM" id="SSF54001">
    <property type="entry name" value="Cysteine proteinases"/>
    <property type="match status" value="1"/>
</dbReference>
<evidence type="ECO:0000259" key="1">
    <source>
        <dbReference type="PROSITE" id="PS50235"/>
    </source>
</evidence>
<dbReference type="InterPro" id="IPR028889">
    <property type="entry name" value="USP"/>
</dbReference>
<dbReference type="EMBL" id="CAJVQB010010534">
    <property type="protein sequence ID" value="CAG8740772.1"/>
    <property type="molecule type" value="Genomic_DNA"/>
</dbReference>
<keyword evidence="3" id="KW-1185">Reference proteome</keyword>
<comment type="caution">
    <text evidence="2">The sequence shown here is derived from an EMBL/GenBank/DDBJ whole genome shotgun (WGS) entry which is preliminary data.</text>
</comment>
<evidence type="ECO:0000313" key="2">
    <source>
        <dbReference type="EMBL" id="CAG8740772.1"/>
    </source>
</evidence>
<dbReference type="Proteomes" id="UP000789901">
    <property type="component" value="Unassembled WGS sequence"/>
</dbReference>
<gene>
    <name evidence="2" type="ORF">GMARGA_LOCUS15353</name>
</gene>
<dbReference type="Gene3D" id="3.10.20.90">
    <property type="entry name" value="Phosphatidylinositol 3-kinase Catalytic Subunit, Chain A, domain 1"/>
    <property type="match status" value="1"/>
</dbReference>
<dbReference type="SUPFAM" id="SSF49599">
    <property type="entry name" value="TRAF domain-like"/>
    <property type="match status" value="1"/>
</dbReference>
<dbReference type="InterPro" id="IPR050164">
    <property type="entry name" value="Peptidase_C19"/>
</dbReference>
<dbReference type="PROSITE" id="PS50235">
    <property type="entry name" value="USP_3"/>
    <property type="match status" value="1"/>
</dbReference>
<dbReference type="Gene3D" id="2.60.210.10">
    <property type="entry name" value="Apoptosis, Tumor Necrosis Factor Receptor Associated Protein 2, Chain A"/>
    <property type="match status" value="1"/>
</dbReference>
<reference evidence="2 3" key="1">
    <citation type="submission" date="2021-06" db="EMBL/GenBank/DDBJ databases">
        <authorList>
            <person name="Kallberg Y."/>
            <person name="Tangrot J."/>
            <person name="Rosling A."/>
        </authorList>
    </citation>
    <scope>NUCLEOTIDE SEQUENCE [LARGE SCALE GENOMIC DNA]</scope>
    <source>
        <strain evidence="2 3">120-4 pot B 10/14</strain>
    </source>
</reference>
<dbReference type="InterPro" id="IPR038765">
    <property type="entry name" value="Papain-like_cys_pep_sf"/>
</dbReference>
<evidence type="ECO:0000313" key="3">
    <source>
        <dbReference type="Proteomes" id="UP000789901"/>
    </source>
</evidence>
<organism evidence="2 3">
    <name type="scientific">Gigaspora margarita</name>
    <dbReference type="NCBI Taxonomy" id="4874"/>
    <lineage>
        <taxon>Eukaryota</taxon>
        <taxon>Fungi</taxon>
        <taxon>Fungi incertae sedis</taxon>
        <taxon>Mucoromycota</taxon>
        <taxon>Glomeromycotina</taxon>
        <taxon>Glomeromycetes</taxon>
        <taxon>Diversisporales</taxon>
        <taxon>Gigasporaceae</taxon>
        <taxon>Gigaspora</taxon>
    </lineage>
</organism>
<dbReference type="Pfam" id="PF00443">
    <property type="entry name" value="UCH"/>
    <property type="match status" value="1"/>
</dbReference>
<name>A0ABN7V7M5_GIGMA</name>
<dbReference type="PANTHER" id="PTHR24006:SF644">
    <property type="entry name" value="UBIQUITIN CARBOXYL-TERMINAL HYDROLASE 7"/>
    <property type="match status" value="1"/>
</dbReference>
<dbReference type="PANTHER" id="PTHR24006">
    <property type="entry name" value="UBIQUITIN CARBOXYL-TERMINAL HYDROLASE"/>
    <property type="match status" value="1"/>
</dbReference>
<dbReference type="Gene3D" id="3.90.70.10">
    <property type="entry name" value="Cysteine proteinases"/>
    <property type="match status" value="1"/>
</dbReference>
<accession>A0ABN7V7M5</accession>
<dbReference type="InterPro" id="IPR008974">
    <property type="entry name" value="TRAF-like"/>
</dbReference>
<protein>
    <submittedName>
        <fullName evidence="2">32316_t:CDS:1</fullName>
    </submittedName>
</protein>
<dbReference type="InterPro" id="IPR001394">
    <property type="entry name" value="Peptidase_C19_UCH"/>
</dbReference>
<dbReference type="CDD" id="cd17039">
    <property type="entry name" value="Ubl_ubiquitin_like"/>
    <property type="match status" value="1"/>
</dbReference>
<sequence length="648" mass="76647">MPCNLARKFDYEAVANKILPNLGHKIKDFQYNTWHFTNWNNAERKLISPEFEVGGCKCKVSIYLKLINPPEAYSCAQFAFILWNSEEPTQYIKRYSYYRFTAKQSNWGFAYFCDQYELFIPTYSRTRPLIENNSCNITTFVRILEDPTGILWFNNRTSPIRYIGLKNLGENNTFMNSVIQTLYFIQYLRKAVFQIPTKNDKAVTSISSALQQIFCQLNVSDVAIETTELAKFFGWNKIYIDINIRKFIRILQNDLEVKMKNTKADGTISKLFVGTKKNYIKCINVDYESTRFEDYYDIQLNVKGCITLEESFDNYVQETLEGDNKYEAESYGLQLNHRYKFPMEIDLQKYLSPDVLDVDKTKSYKYLLHGIKFDNAEVTKVSNEEVLEYNYIGEDSNVYMLLYFRESCVNEILSPVHYKDIPKHLYEAHEQKQKELNYSQIVTEEIFKKHMGFDFINFDNKQYPLTEFHKFEVLKNDTYEDFKKKVSEKFGIPLNKMKFWIITSRSDGTFRPQELIFEDKFFDKRLGHLYVQKYSTISSIFPVICKKKQLPLNTPLEAYEADSSYRHQFHRHDNSTEIKIANQVAVHINIDPLRLRFTPVGRDSFNPNKNIEMVTNRILSEILPLMMFDNHPIFYYEILDIDTGHGFK</sequence>